<dbReference type="GO" id="GO:0005765">
    <property type="term" value="C:lysosomal membrane"/>
    <property type="evidence" value="ECO:0007669"/>
    <property type="project" value="UniProtKB-SubCell"/>
</dbReference>
<evidence type="ECO:0000256" key="27">
    <source>
        <dbReference type="SAM" id="Phobius"/>
    </source>
</evidence>
<comment type="catalytic activity">
    <reaction evidence="15">
        <text>2 nitrate(out) + H(+)(out) = 2 nitrate(in) + H(+)(in)</text>
        <dbReference type="Rhea" id="RHEA:71539"/>
        <dbReference type="ChEBI" id="CHEBI:15378"/>
        <dbReference type="ChEBI" id="CHEBI:17632"/>
    </reaction>
    <physiologicalReaction direction="left-to-right" evidence="15">
        <dbReference type="Rhea" id="RHEA:71540"/>
    </physiologicalReaction>
</comment>
<evidence type="ECO:0000256" key="18">
    <source>
        <dbReference type="ARBA" id="ARBA00051403"/>
    </source>
</evidence>
<dbReference type="GO" id="GO:0015293">
    <property type="term" value="F:symporter activity"/>
    <property type="evidence" value="ECO:0007669"/>
    <property type="project" value="UniProtKB-KW"/>
</dbReference>
<keyword evidence="10" id="KW-0770">Synapse</keyword>
<evidence type="ECO:0000256" key="3">
    <source>
        <dbReference type="ARBA" id="ARBA00004638"/>
    </source>
</evidence>
<evidence type="ECO:0000256" key="1">
    <source>
        <dbReference type="ARBA" id="ARBA00004432"/>
    </source>
</evidence>
<dbReference type="FunFam" id="1.20.1250.20:FF:000003">
    <property type="entry name" value="Solute carrier family 17 member 3"/>
    <property type="match status" value="1"/>
</dbReference>
<evidence type="ECO:0000256" key="19">
    <source>
        <dbReference type="ARBA" id="ARBA00051447"/>
    </source>
</evidence>
<dbReference type="InterPro" id="IPR050382">
    <property type="entry name" value="MFS_Na/Anion_cotransporter"/>
</dbReference>
<dbReference type="InterPro" id="IPR036259">
    <property type="entry name" value="MFS_trans_sf"/>
</dbReference>
<feature type="transmembrane region" description="Helical" evidence="27">
    <location>
        <begin position="171"/>
        <end position="193"/>
    </location>
</feature>
<evidence type="ECO:0000256" key="20">
    <source>
        <dbReference type="ARBA" id="ARBA00051612"/>
    </source>
</evidence>
<dbReference type="Gene3D" id="1.20.1250.20">
    <property type="entry name" value="MFS general substrate transporter like domains"/>
    <property type="match status" value="2"/>
</dbReference>
<feature type="transmembrane region" description="Helical" evidence="27">
    <location>
        <begin position="372"/>
        <end position="391"/>
    </location>
</feature>
<evidence type="ECO:0000256" key="10">
    <source>
        <dbReference type="ARBA" id="ARBA00023018"/>
    </source>
</evidence>
<evidence type="ECO:0000256" key="17">
    <source>
        <dbReference type="ARBA" id="ARBA00050625"/>
    </source>
</evidence>
<evidence type="ECO:0000256" key="13">
    <source>
        <dbReference type="ARBA" id="ARBA00023228"/>
    </source>
</evidence>
<comment type="catalytic activity">
    <reaction evidence="19">
        <text>L-glutamate(out) = L-glutamate(in)</text>
        <dbReference type="Rhea" id="RHEA:66336"/>
        <dbReference type="ChEBI" id="CHEBI:29985"/>
    </reaction>
    <physiologicalReaction direction="left-to-right" evidence="19">
        <dbReference type="Rhea" id="RHEA:66337"/>
    </physiologicalReaction>
</comment>
<keyword evidence="12" id="KW-0325">Glycoprotein</keyword>
<protein>
    <recommendedName>
        <fullName evidence="22">Sialin</fullName>
    </recommendedName>
    <alternativeName>
        <fullName evidence="25">H(+)/nitrate cotransporter</fullName>
    </alternativeName>
    <alternativeName>
        <fullName evidence="23">H(+)/sialic acid cotransporter</fullName>
    </alternativeName>
    <alternativeName>
        <fullName evidence="24">Vesicular excitatory amino acid transporter</fullName>
    </alternativeName>
</protein>
<keyword evidence="11 27" id="KW-0472">Membrane</keyword>
<feature type="transmembrane region" description="Helical" evidence="27">
    <location>
        <begin position="397"/>
        <end position="418"/>
    </location>
</feature>
<comment type="catalytic activity">
    <reaction evidence="17">
        <text>N-acetylneuraminate(in) + H(+)(in) = N-acetylneuraminate(out) + H(+)(out)</text>
        <dbReference type="Rhea" id="RHEA:28987"/>
        <dbReference type="ChEBI" id="CHEBI:15378"/>
        <dbReference type="ChEBI" id="CHEBI:35418"/>
    </reaction>
    <physiologicalReaction direction="right-to-left" evidence="17">
        <dbReference type="Rhea" id="RHEA:28989"/>
    </physiologicalReaction>
</comment>
<feature type="transmembrane region" description="Helical" evidence="27">
    <location>
        <begin position="42"/>
        <end position="69"/>
    </location>
</feature>
<proteinExistence type="predicted"/>
<organism evidence="29 30">
    <name type="scientific">Hyalella azteca</name>
    <name type="common">Amphipod</name>
    <dbReference type="NCBI Taxonomy" id="294128"/>
    <lineage>
        <taxon>Eukaryota</taxon>
        <taxon>Metazoa</taxon>
        <taxon>Ecdysozoa</taxon>
        <taxon>Arthropoda</taxon>
        <taxon>Crustacea</taxon>
        <taxon>Multicrustacea</taxon>
        <taxon>Malacostraca</taxon>
        <taxon>Eumalacostraca</taxon>
        <taxon>Peracarida</taxon>
        <taxon>Amphipoda</taxon>
        <taxon>Senticaudata</taxon>
        <taxon>Talitrida</taxon>
        <taxon>Talitroidea</taxon>
        <taxon>Hyalellidae</taxon>
        <taxon>Hyalella</taxon>
    </lineage>
</organism>
<feature type="transmembrane region" description="Helical" evidence="27">
    <location>
        <begin position="430"/>
        <end position="449"/>
    </location>
</feature>
<dbReference type="InterPro" id="IPR011701">
    <property type="entry name" value="MFS"/>
</dbReference>
<comment type="subcellular location">
    <subcellularLocation>
        <location evidence="2">Basolateral cell membrane</location>
        <topology evidence="2">Multi-pass membrane protein</topology>
    </subcellularLocation>
    <subcellularLocation>
        <location evidence="3">Cytoplasmic vesicle</location>
        <location evidence="3">Secretory vesicle membrane</location>
        <topology evidence="3">Multi-pass membrane protein</topology>
    </subcellularLocation>
    <subcellularLocation>
        <location evidence="1">Cytoplasmic vesicle</location>
        <location evidence="1">Secretory vesicle</location>
        <location evidence="1">Synaptic vesicle membrane</location>
    </subcellularLocation>
    <subcellularLocation>
        <location evidence="4">Lysosome membrane</location>
    </subcellularLocation>
</comment>
<name>A0A8B7MZZ0_HYAAZ</name>
<feature type="transmembrane region" description="Helical" evidence="27">
    <location>
        <begin position="139"/>
        <end position="159"/>
    </location>
</feature>
<evidence type="ECO:0000256" key="2">
    <source>
        <dbReference type="ARBA" id="ARBA00004554"/>
    </source>
</evidence>
<feature type="transmembrane region" description="Helical" evidence="27">
    <location>
        <begin position="200"/>
        <end position="222"/>
    </location>
</feature>
<evidence type="ECO:0000256" key="11">
    <source>
        <dbReference type="ARBA" id="ARBA00023136"/>
    </source>
</evidence>
<comment type="catalytic activity">
    <reaction evidence="18">
        <text>N-acetyl-L-aspartyl-L-glutamate(out) = N-acetyl-L-aspartyl-L-glutamate(in)</text>
        <dbReference type="Rhea" id="RHEA:72599"/>
        <dbReference type="ChEBI" id="CHEBI:76931"/>
    </reaction>
    <physiologicalReaction direction="left-to-right" evidence="18">
        <dbReference type="Rhea" id="RHEA:72600"/>
    </physiologicalReaction>
</comment>
<dbReference type="PROSITE" id="PS50850">
    <property type="entry name" value="MFS"/>
    <property type="match status" value="1"/>
</dbReference>
<comment type="catalytic activity">
    <reaction evidence="20">
        <text>D-glucuronate(out) + H(+)(out) = D-glucuronate(in) + H(+)(in)</text>
        <dbReference type="Rhea" id="RHEA:72591"/>
        <dbReference type="ChEBI" id="CHEBI:15378"/>
        <dbReference type="ChEBI" id="CHEBI:58720"/>
    </reaction>
    <physiologicalReaction direction="left-to-right" evidence="20">
        <dbReference type="Rhea" id="RHEA:72592"/>
    </physiologicalReaction>
</comment>
<dbReference type="PANTHER" id="PTHR11662:SF399">
    <property type="entry name" value="FI19708P1-RELATED"/>
    <property type="match status" value="1"/>
</dbReference>
<sequence>MKDDRKSLASSDGGTGLRDEQSAPPGNSSGGTKEIWGARHTFAFMGFTGFAVIYAMRVNLSVAIVAMVAKNVTTNTNVTDDDLACPLPDDYGQDDGYSQPGEFDWDEKTQGLILGSFYYGYACTNLLSGIAAERFGGRLVGGVGILLTSVLTLLTPWAARTSDGLFIALRILEGMTEATSFPSANSLIAAWVLPEERSKYSAFIYAGVQFGTVVTLAASGFMCNSSFLGGWPSVFYVFGSLGVVWSVFWFPLVYDNPAQHPRISKHELEYLKPIAQLKTSTSTKKTPWKSIWTSKHVWSVILMHFGYNWVFYTLLTELPTYLDRIQHFNLSSNGLLSALPYAIMYVYSLFHSLLMDHLTKNQTISILNVRRLAMAVASFIPMLALIGMCFVGCDRTLAIVILCIAVGACGACYSGYLCSHVDLAPCYAGTLMGLTNTFATIPGFVSPAVTGAITNNNQTLAAWQTVFLMSAAITGATAVIYILTISADIQPWNYQEELGLEERRKSSAIYAEKLEQLEATSGESKQRRRSSIPTKF</sequence>
<dbReference type="SUPFAM" id="SSF103473">
    <property type="entry name" value="MFS general substrate transporter"/>
    <property type="match status" value="1"/>
</dbReference>
<evidence type="ECO:0000256" key="6">
    <source>
        <dbReference type="ARBA" id="ARBA00022475"/>
    </source>
</evidence>
<evidence type="ECO:0000256" key="24">
    <source>
        <dbReference type="ARBA" id="ARBA00081195"/>
    </source>
</evidence>
<evidence type="ECO:0000259" key="28">
    <source>
        <dbReference type="PROSITE" id="PS50850"/>
    </source>
</evidence>
<keyword evidence="13" id="KW-0458">Lysosome</keyword>
<evidence type="ECO:0000313" key="30">
    <source>
        <dbReference type="RefSeq" id="XP_018006524.1"/>
    </source>
</evidence>
<dbReference type="Pfam" id="PF07690">
    <property type="entry name" value="MFS_1"/>
    <property type="match status" value="1"/>
</dbReference>
<feature type="transmembrane region" description="Helical" evidence="27">
    <location>
        <begin position="297"/>
        <end position="315"/>
    </location>
</feature>
<keyword evidence="29" id="KW-1185">Reference proteome</keyword>
<accession>A0A8B7MZZ0</accession>
<keyword evidence="5" id="KW-0813">Transport</keyword>
<feature type="transmembrane region" description="Helical" evidence="27">
    <location>
        <begin position="335"/>
        <end position="351"/>
    </location>
</feature>
<evidence type="ECO:0000256" key="7">
    <source>
        <dbReference type="ARBA" id="ARBA00022692"/>
    </source>
</evidence>
<evidence type="ECO:0000256" key="14">
    <source>
        <dbReference type="ARBA" id="ARBA00023329"/>
    </source>
</evidence>
<keyword evidence="7 27" id="KW-0812">Transmembrane</keyword>
<dbReference type="FunFam" id="1.20.1250.20:FF:000067">
    <property type="entry name" value="sialin isoform X2"/>
    <property type="match status" value="1"/>
</dbReference>
<evidence type="ECO:0000256" key="5">
    <source>
        <dbReference type="ARBA" id="ARBA00022448"/>
    </source>
</evidence>
<evidence type="ECO:0000256" key="16">
    <source>
        <dbReference type="ARBA" id="ARBA00050554"/>
    </source>
</evidence>
<evidence type="ECO:0000256" key="4">
    <source>
        <dbReference type="ARBA" id="ARBA00004656"/>
    </source>
</evidence>
<keyword evidence="8" id="KW-0769">Symport</keyword>
<dbReference type="Proteomes" id="UP000694843">
    <property type="component" value="Unplaced"/>
</dbReference>
<dbReference type="CDD" id="cd17318">
    <property type="entry name" value="MFS_SLC17"/>
    <property type="match status" value="1"/>
</dbReference>
<dbReference type="OMA" id="FGRWHVY"/>
<evidence type="ECO:0000256" key="9">
    <source>
        <dbReference type="ARBA" id="ARBA00022989"/>
    </source>
</evidence>
<dbReference type="PANTHER" id="PTHR11662">
    <property type="entry name" value="SOLUTE CARRIER FAMILY 17"/>
    <property type="match status" value="1"/>
</dbReference>
<dbReference type="GO" id="GO:0046942">
    <property type="term" value="P:carboxylic acid transport"/>
    <property type="evidence" value="ECO:0007669"/>
    <property type="project" value="UniProtKB-ARBA"/>
</dbReference>
<evidence type="ECO:0000313" key="29">
    <source>
        <dbReference type="Proteomes" id="UP000694843"/>
    </source>
</evidence>
<evidence type="ECO:0000256" key="15">
    <source>
        <dbReference type="ARBA" id="ARBA00050101"/>
    </source>
</evidence>
<dbReference type="GO" id="GO:0030672">
    <property type="term" value="C:synaptic vesicle membrane"/>
    <property type="evidence" value="ECO:0007669"/>
    <property type="project" value="UniProtKB-SubCell"/>
</dbReference>
<evidence type="ECO:0000256" key="22">
    <source>
        <dbReference type="ARBA" id="ARBA00069713"/>
    </source>
</evidence>
<dbReference type="GeneID" id="108664447"/>
<keyword evidence="6" id="KW-1003">Cell membrane</keyword>
<dbReference type="KEGG" id="hazt:108664447"/>
<feature type="transmembrane region" description="Helical" evidence="27">
    <location>
        <begin position="112"/>
        <end position="132"/>
    </location>
</feature>
<dbReference type="OrthoDB" id="2985014at2759"/>
<dbReference type="GO" id="GO:0016323">
    <property type="term" value="C:basolateral plasma membrane"/>
    <property type="evidence" value="ECO:0007669"/>
    <property type="project" value="UniProtKB-SubCell"/>
</dbReference>
<feature type="transmembrane region" description="Helical" evidence="27">
    <location>
        <begin position="461"/>
        <end position="483"/>
    </location>
</feature>
<evidence type="ECO:0000256" key="26">
    <source>
        <dbReference type="SAM" id="MobiDB-lite"/>
    </source>
</evidence>
<feature type="transmembrane region" description="Helical" evidence="27">
    <location>
        <begin position="234"/>
        <end position="254"/>
    </location>
</feature>
<evidence type="ECO:0000256" key="8">
    <source>
        <dbReference type="ARBA" id="ARBA00022847"/>
    </source>
</evidence>
<dbReference type="InterPro" id="IPR020846">
    <property type="entry name" value="MFS_dom"/>
</dbReference>
<comment type="catalytic activity">
    <reaction evidence="16">
        <text>L-aspartate(out) = L-aspartate(in)</text>
        <dbReference type="Rhea" id="RHEA:66332"/>
        <dbReference type="ChEBI" id="CHEBI:29991"/>
    </reaction>
    <physiologicalReaction direction="left-to-right" evidence="16">
        <dbReference type="Rhea" id="RHEA:66333"/>
    </physiologicalReaction>
</comment>
<evidence type="ECO:0000256" key="21">
    <source>
        <dbReference type="ARBA" id="ARBA00056891"/>
    </source>
</evidence>
<comment type="function">
    <text evidence="21">Receptor for CM101, a polysaccharide produced by group B Streptococcus with antipathoangiogenic properties.</text>
</comment>
<keyword evidence="14" id="KW-0968">Cytoplasmic vesicle</keyword>
<keyword evidence="9 27" id="KW-1133">Transmembrane helix</keyword>
<dbReference type="RefSeq" id="XP_018006524.1">
    <property type="nucleotide sequence ID" value="XM_018151035.2"/>
</dbReference>
<feature type="domain" description="Major facilitator superfamily (MFS) profile" evidence="28">
    <location>
        <begin position="47"/>
        <end position="489"/>
    </location>
</feature>
<reference evidence="30" key="1">
    <citation type="submission" date="2025-08" db="UniProtKB">
        <authorList>
            <consortium name="RefSeq"/>
        </authorList>
    </citation>
    <scope>IDENTIFICATION</scope>
    <source>
        <tissue evidence="30">Whole organism</tissue>
    </source>
</reference>
<dbReference type="AlphaFoldDB" id="A0A8B7MZZ0"/>
<evidence type="ECO:0000256" key="12">
    <source>
        <dbReference type="ARBA" id="ARBA00023180"/>
    </source>
</evidence>
<feature type="region of interest" description="Disordered" evidence="26">
    <location>
        <begin position="1"/>
        <end position="31"/>
    </location>
</feature>
<evidence type="ECO:0000256" key="25">
    <source>
        <dbReference type="ARBA" id="ARBA00081925"/>
    </source>
</evidence>
<gene>
    <name evidence="30" type="primary">LOC108664447</name>
</gene>
<dbReference type="GO" id="GO:0006820">
    <property type="term" value="P:monoatomic anion transport"/>
    <property type="evidence" value="ECO:0007669"/>
    <property type="project" value="TreeGrafter"/>
</dbReference>
<evidence type="ECO:0000256" key="23">
    <source>
        <dbReference type="ARBA" id="ARBA00080244"/>
    </source>
</evidence>